<protein>
    <submittedName>
        <fullName evidence="1">Uncharacterized protein</fullName>
    </submittedName>
</protein>
<dbReference type="AlphaFoldDB" id="A0A840QSC4"/>
<comment type="caution">
    <text evidence="1">The sequence shown here is derived from an EMBL/GenBank/DDBJ whole genome shotgun (WGS) entry which is preliminary data.</text>
</comment>
<dbReference type="EMBL" id="JACHHB010000011">
    <property type="protein sequence ID" value="MBB5174218.1"/>
    <property type="molecule type" value="Genomic_DNA"/>
</dbReference>
<evidence type="ECO:0000313" key="1">
    <source>
        <dbReference type="EMBL" id="MBB5174218.1"/>
    </source>
</evidence>
<name>A0A840QSC4_9BACI</name>
<dbReference type="Proteomes" id="UP000551878">
    <property type="component" value="Unassembled WGS sequence"/>
</dbReference>
<evidence type="ECO:0000313" key="2">
    <source>
        <dbReference type="Proteomes" id="UP000551878"/>
    </source>
</evidence>
<organism evidence="1 2">
    <name type="scientific">Texcoconibacillus texcoconensis</name>
    <dbReference type="NCBI Taxonomy" id="1095777"/>
    <lineage>
        <taxon>Bacteria</taxon>
        <taxon>Bacillati</taxon>
        <taxon>Bacillota</taxon>
        <taxon>Bacilli</taxon>
        <taxon>Bacillales</taxon>
        <taxon>Bacillaceae</taxon>
        <taxon>Texcoconibacillus</taxon>
    </lineage>
</organism>
<sequence>MKRARLVILNGLVSYSDIADRRELSNEGGNW</sequence>
<accession>A0A840QSC4</accession>
<proteinExistence type="predicted"/>
<reference evidence="1 2" key="1">
    <citation type="submission" date="2020-08" db="EMBL/GenBank/DDBJ databases">
        <title>Genomic Encyclopedia of Type Strains, Phase IV (KMG-IV): sequencing the most valuable type-strain genomes for metagenomic binning, comparative biology and taxonomic classification.</title>
        <authorList>
            <person name="Goeker M."/>
        </authorList>
    </citation>
    <scope>NUCLEOTIDE SEQUENCE [LARGE SCALE GENOMIC DNA]</scope>
    <source>
        <strain evidence="1 2">DSM 24696</strain>
    </source>
</reference>
<gene>
    <name evidence="1" type="ORF">HNQ41_002412</name>
</gene>
<keyword evidence="2" id="KW-1185">Reference proteome</keyword>